<feature type="domain" description="Major facilitator superfamily (MFS) profile" evidence="9">
    <location>
        <begin position="28"/>
        <end position="479"/>
    </location>
</feature>
<feature type="transmembrane region" description="Helical" evidence="8">
    <location>
        <begin position="26"/>
        <end position="52"/>
    </location>
</feature>
<keyword evidence="5 8" id="KW-1133">Transmembrane helix</keyword>
<evidence type="ECO:0000256" key="5">
    <source>
        <dbReference type="ARBA" id="ARBA00022989"/>
    </source>
</evidence>
<keyword evidence="4 8" id="KW-0812">Transmembrane</keyword>
<dbReference type="EMBL" id="BSRI01000002">
    <property type="protein sequence ID" value="GLV60680.1"/>
    <property type="molecule type" value="Genomic_DNA"/>
</dbReference>
<comment type="caution">
    <text evidence="10">The sequence shown here is derived from an EMBL/GenBank/DDBJ whole genome shotgun (WGS) entry which is preliminary data.</text>
</comment>
<dbReference type="InterPro" id="IPR036259">
    <property type="entry name" value="MFS_trans_sf"/>
</dbReference>
<feature type="transmembrane region" description="Helical" evidence="8">
    <location>
        <begin position="153"/>
        <end position="175"/>
    </location>
</feature>
<feature type="transmembrane region" description="Helical" evidence="8">
    <location>
        <begin position="214"/>
        <end position="233"/>
    </location>
</feature>
<feature type="transmembrane region" description="Helical" evidence="8">
    <location>
        <begin position="64"/>
        <end position="82"/>
    </location>
</feature>
<accession>A0ABQ6G530</accession>
<feature type="transmembrane region" description="Helical" evidence="8">
    <location>
        <begin position="284"/>
        <end position="307"/>
    </location>
</feature>
<evidence type="ECO:0000313" key="11">
    <source>
        <dbReference type="Proteomes" id="UP001344906"/>
    </source>
</evidence>
<dbReference type="PANTHER" id="PTHR42718:SF46">
    <property type="entry name" value="BLR6921 PROTEIN"/>
    <property type="match status" value="1"/>
</dbReference>
<feature type="transmembrane region" description="Helical" evidence="8">
    <location>
        <begin position="454"/>
        <end position="473"/>
    </location>
</feature>
<feature type="transmembrane region" description="Helical" evidence="8">
    <location>
        <begin position="375"/>
        <end position="397"/>
    </location>
</feature>
<keyword evidence="11" id="KW-1185">Reference proteome</keyword>
<dbReference type="PROSITE" id="PS50850">
    <property type="entry name" value="MFS"/>
    <property type="match status" value="1"/>
</dbReference>
<dbReference type="Proteomes" id="UP001344906">
    <property type="component" value="Unassembled WGS sequence"/>
</dbReference>
<feature type="transmembrane region" description="Helical" evidence="8">
    <location>
        <begin position="181"/>
        <end position="202"/>
    </location>
</feature>
<keyword evidence="6 8" id="KW-0472">Membrane</keyword>
<dbReference type="PANTHER" id="PTHR42718">
    <property type="entry name" value="MAJOR FACILITATOR SUPERFAMILY MULTIDRUG TRANSPORTER MFSC"/>
    <property type="match status" value="1"/>
</dbReference>
<comment type="subcellular location">
    <subcellularLocation>
        <location evidence="1">Cell membrane</location>
        <topology evidence="1">Multi-pass membrane protein</topology>
    </subcellularLocation>
</comment>
<gene>
    <name evidence="10" type="ORF">KDH_74990</name>
</gene>
<dbReference type="PROSITE" id="PS00216">
    <property type="entry name" value="SUGAR_TRANSPORT_1"/>
    <property type="match status" value="1"/>
</dbReference>
<feature type="transmembrane region" description="Helical" evidence="8">
    <location>
        <begin position="119"/>
        <end position="141"/>
    </location>
</feature>
<feature type="region of interest" description="Disordered" evidence="7">
    <location>
        <begin position="1"/>
        <end position="22"/>
    </location>
</feature>
<feature type="transmembrane region" description="Helical" evidence="8">
    <location>
        <begin position="409"/>
        <end position="434"/>
    </location>
</feature>
<evidence type="ECO:0000313" key="10">
    <source>
        <dbReference type="EMBL" id="GLV60680.1"/>
    </source>
</evidence>
<evidence type="ECO:0000259" key="9">
    <source>
        <dbReference type="PROSITE" id="PS50850"/>
    </source>
</evidence>
<dbReference type="Pfam" id="PF07690">
    <property type="entry name" value="MFS_1"/>
    <property type="match status" value="1"/>
</dbReference>
<dbReference type="CDD" id="cd17321">
    <property type="entry name" value="MFS_MMR_MDR_like"/>
    <property type="match status" value="1"/>
</dbReference>
<dbReference type="RefSeq" id="WP_338257817.1">
    <property type="nucleotide sequence ID" value="NZ_BSRI01000002.1"/>
</dbReference>
<name>A0ABQ6G530_9CHLR</name>
<protein>
    <submittedName>
        <fullName evidence="10">MFS transporter</fullName>
    </submittedName>
</protein>
<dbReference type="Gene3D" id="1.20.1720.10">
    <property type="entry name" value="Multidrug resistance protein D"/>
    <property type="match status" value="1"/>
</dbReference>
<evidence type="ECO:0000256" key="7">
    <source>
        <dbReference type="SAM" id="MobiDB-lite"/>
    </source>
</evidence>
<reference evidence="10 11" key="1">
    <citation type="submission" date="2023-02" db="EMBL/GenBank/DDBJ databases">
        <title>Dictyobacter halimunensis sp. nov., a new member of the class Ktedonobacteria from forest soil in a geothermal area.</title>
        <authorList>
            <person name="Rachmania M.K."/>
            <person name="Ningsih F."/>
            <person name="Sakai Y."/>
            <person name="Yabe S."/>
            <person name="Yokota A."/>
            <person name="Sjamsuridzal W."/>
        </authorList>
    </citation>
    <scope>NUCLEOTIDE SEQUENCE [LARGE SCALE GENOMIC DNA]</scope>
    <source>
        <strain evidence="10 11">S3.2.2.5</strain>
    </source>
</reference>
<evidence type="ECO:0000256" key="2">
    <source>
        <dbReference type="ARBA" id="ARBA00022448"/>
    </source>
</evidence>
<dbReference type="InterPro" id="IPR011701">
    <property type="entry name" value="MFS"/>
</dbReference>
<keyword evidence="3" id="KW-1003">Cell membrane</keyword>
<dbReference type="InterPro" id="IPR020846">
    <property type="entry name" value="MFS_dom"/>
</dbReference>
<organism evidence="10 11">
    <name type="scientific">Dictyobacter halimunensis</name>
    <dbReference type="NCBI Taxonomy" id="3026934"/>
    <lineage>
        <taxon>Bacteria</taxon>
        <taxon>Bacillati</taxon>
        <taxon>Chloroflexota</taxon>
        <taxon>Ktedonobacteria</taxon>
        <taxon>Ktedonobacterales</taxon>
        <taxon>Dictyobacteraceae</taxon>
        <taxon>Dictyobacter</taxon>
    </lineage>
</organism>
<evidence type="ECO:0000256" key="8">
    <source>
        <dbReference type="SAM" id="Phobius"/>
    </source>
</evidence>
<proteinExistence type="predicted"/>
<evidence type="ECO:0000256" key="3">
    <source>
        <dbReference type="ARBA" id="ARBA00022475"/>
    </source>
</evidence>
<feature type="transmembrane region" description="Helical" evidence="8">
    <location>
        <begin position="94"/>
        <end position="113"/>
    </location>
</feature>
<dbReference type="Gene3D" id="1.20.1250.20">
    <property type="entry name" value="MFS general substrate transporter like domains"/>
    <property type="match status" value="1"/>
</dbReference>
<dbReference type="InterPro" id="IPR005829">
    <property type="entry name" value="Sugar_transporter_CS"/>
</dbReference>
<feature type="transmembrane region" description="Helical" evidence="8">
    <location>
        <begin position="313"/>
        <end position="337"/>
    </location>
</feature>
<dbReference type="SUPFAM" id="SSF103473">
    <property type="entry name" value="MFS general substrate transporter"/>
    <property type="match status" value="1"/>
</dbReference>
<sequence length="479" mass="49943">MPRFIPASPEKQHTNESPSTNPSSRWLALVLLCVAQFMVVLDVQVIVIALPAIQRQFAISQTDLQWIITAYVLLFGGLLMLAGRAADLIGRRRFFIAGLLLFSFASLGCGLARSEAWLIAARALQGLGAACISPSALAQLTSIFPAGDERNRALGWWGAAAPLGGVSGLLLGGLLTSGPGWPWVFFINVPLGIFGAALSPFILRESRAPGAARLDIAGALTGTVGLAALIFGLTQMQSMGIGAPLTLLALALALAFLLAFVLIERRVHDPLVPFAIFRRRTLTVSILISLLLTFMTSPPSFFATLYLQQIVGASPFLTGLAFLPESLCIAVCSVIGARLTTRLGTRRSMVIGMGALLLSMLLLTTLSVGDGYLHALLPGFIVLGFGLGVGSVAATSAGMARIDDSEQGLVAGLLNTAAQLGTVLGLAILDIIAATTTTILKSAGGTDTAALIGGFRWAFIVSAAIALAGILIASRSERP</sequence>
<feature type="transmembrane region" description="Helical" evidence="8">
    <location>
        <begin position="349"/>
        <end position="369"/>
    </location>
</feature>
<evidence type="ECO:0000256" key="1">
    <source>
        <dbReference type="ARBA" id="ARBA00004651"/>
    </source>
</evidence>
<keyword evidence="2" id="KW-0813">Transport</keyword>
<evidence type="ECO:0000256" key="6">
    <source>
        <dbReference type="ARBA" id="ARBA00023136"/>
    </source>
</evidence>
<feature type="transmembrane region" description="Helical" evidence="8">
    <location>
        <begin position="239"/>
        <end position="263"/>
    </location>
</feature>
<evidence type="ECO:0000256" key="4">
    <source>
        <dbReference type="ARBA" id="ARBA00022692"/>
    </source>
</evidence>